<evidence type="ECO:0000313" key="2">
    <source>
        <dbReference type="Proteomes" id="UP000326178"/>
    </source>
</evidence>
<organism evidence="1 2">
    <name type="scientific">Streptomyces nitrosporeus</name>
    <dbReference type="NCBI Taxonomy" id="28894"/>
    <lineage>
        <taxon>Bacteria</taxon>
        <taxon>Bacillati</taxon>
        <taxon>Actinomycetota</taxon>
        <taxon>Actinomycetes</taxon>
        <taxon>Kitasatosporales</taxon>
        <taxon>Streptomycetaceae</taxon>
        <taxon>Streptomyces</taxon>
    </lineage>
</organism>
<dbReference type="EMBL" id="CP023702">
    <property type="protein sequence ID" value="QEU75873.1"/>
    <property type="molecule type" value="Genomic_DNA"/>
</dbReference>
<reference evidence="1 2" key="1">
    <citation type="submission" date="2017-09" db="EMBL/GenBank/DDBJ databases">
        <authorList>
            <person name="Lee N."/>
            <person name="Cho B.-K."/>
        </authorList>
    </citation>
    <scope>NUCLEOTIDE SEQUENCE [LARGE SCALE GENOMIC DNA]</scope>
    <source>
        <strain evidence="1 2">ATCC 12769</strain>
    </source>
</reference>
<protein>
    <submittedName>
        <fullName evidence="1">Uncharacterized protein</fullName>
    </submittedName>
</protein>
<sequence length="81" mass="8322">MAAITVPASEILPDDVLCNVLGTPFAVVATVIGDEEVGVWVSAYTLDGACWFPVTFDVGEDAIVIRAEPAADTSAAVALVD</sequence>
<accession>A0A5J6FI35</accession>
<dbReference type="OrthoDB" id="513920at85011"/>
<name>A0A5J6FI35_9ACTN</name>
<gene>
    <name evidence="1" type="ORF">CP967_31390</name>
</gene>
<keyword evidence="2" id="KW-1185">Reference proteome</keyword>
<dbReference type="AlphaFoldDB" id="A0A5J6FI35"/>
<evidence type="ECO:0000313" key="1">
    <source>
        <dbReference type="EMBL" id="QEU75873.1"/>
    </source>
</evidence>
<dbReference type="KEGG" id="snk:CP967_31390"/>
<dbReference type="RefSeq" id="WP_150491190.1">
    <property type="nucleotide sequence ID" value="NZ_BMUV01000003.1"/>
</dbReference>
<dbReference type="Proteomes" id="UP000326178">
    <property type="component" value="Chromosome"/>
</dbReference>
<proteinExistence type="predicted"/>